<keyword evidence="1" id="KW-0175">Coiled coil</keyword>
<name>A0A9P3GCZ9_9APHY</name>
<feature type="coiled-coil region" evidence="1">
    <location>
        <begin position="632"/>
        <end position="709"/>
    </location>
</feature>
<feature type="coiled-coil region" evidence="1">
    <location>
        <begin position="767"/>
        <end position="801"/>
    </location>
</feature>
<evidence type="ECO:0000256" key="2">
    <source>
        <dbReference type="SAM" id="SignalP"/>
    </source>
</evidence>
<feature type="chain" id="PRO_5040417965" evidence="2">
    <location>
        <begin position="20"/>
        <end position="878"/>
    </location>
</feature>
<accession>A0A9P3GCZ9</accession>
<dbReference type="EMBL" id="BPQB01000026">
    <property type="protein sequence ID" value="GJE92450.1"/>
    <property type="molecule type" value="Genomic_DNA"/>
</dbReference>
<keyword evidence="2" id="KW-0732">Signal</keyword>
<dbReference type="OrthoDB" id="2812865at2759"/>
<keyword evidence="4" id="KW-1185">Reference proteome</keyword>
<proteinExistence type="predicted"/>
<comment type="caution">
    <text evidence="3">The sequence shown here is derived from an EMBL/GenBank/DDBJ whole genome shotgun (WGS) entry which is preliminary data.</text>
</comment>
<protein>
    <submittedName>
        <fullName evidence="3">Uncharacterized protein</fullName>
    </submittedName>
</protein>
<evidence type="ECO:0000256" key="1">
    <source>
        <dbReference type="SAM" id="Coils"/>
    </source>
</evidence>
<feature type="signal peptide" evidence="2">
    <location>
        <begin position="1"/>
        <end position="19"/>
    </location>
</feature>
<reference evidence="3 4" key="1">
    <citation type="submission" date="2021-08" db="EMBL/GenBank/DDBJ databases">
        <title>Draft Genome Sequence of Phanerochaete sordida strain YK-624.</title>
        <authorList>
            <person name="Mori T."/>
            <person name="Dohra H."/>
            <person name="Suzuki T."/>
            <person name="Kawagishi H."/>
            <person name="Hirai H."/>
        </authorList>
    </citation>
    <scope>NUCLEOTIDE SEQUENCE [LARGE SCALE GENOMIC DNA]</scope>
    <source>
        <strain evidence="3 4">YK-624</strain>
    </source>
</reference>
<evidence type="ECO:0000313" key="3">
    <source>
        <dbReference type="EMBL" id="GJE92450.1"/>
    </source>
</evidence>
<dbReference type="AlphaFoldDB" id="A0A9P3GCZ9"/>
<sequence length="878" mass="95199">MPAQLFKTIKTVLVAAVLAASVVSCTMNAHDTGQSSCVEPSISLSNITSAANTSVSYCQPDPIFGPFPLPSSSALSLPNIVDSDPIATISHITSDKVFVSTIAITSLPSATVSVLNISTTFATPAIAFASPSPISVITDTRATQDNVEIDWDILAPLAQRACLLALFFFLAVHLRRLVKDMRSSTASAAALKLLNAGMQVTIARFEGQVKTAANTLARFPPLLASLHHAVERSVELDLTTEARIDHDFEGNAGHLRNTIALYDEKYSLENDVDSLRCSLDIQRYSETTAAVAAEEQIASSLAQLSEHEARLLDLDIEIEGHAAAAETLKAEIDTARVDSHTPLAEKDVARKHLAYLHEMDCREAAESDAEIAELKAQLAHLMETCELTTGSIVSATHVCDKLTEDIEHVFLASHHAQQALIGDIACATTDISSLNADLVQQDSEHEQLVAAHDALTGASAQLDKDANALESAFTQLQIDEASMRAASLKDAEDHAVKMATLINERDALDVSQMSALDKLAEVKGQADRVVHETAALLSALREKQATNKQHFDEAAAALETSIAQDTTAIADRQATILTLEASTKSTQAALEVRRKEFERRSENYENDMNASWELKATADYDKQMYDSLLVDEDRLADRARKEQAECEALADKARAHSREVAQETAVTKHAFTTQLRDLQAEASSLEAAIAELKAASARLPAENAQLEREVADREHEYTVRKRALDIREREARDEMTSFKMSEEAALARIDARIVSCEAEQAAATKRMTDYQGEVERLQGVADAVRQELDDTEDELAVERSNAAALFDLIQHPSSDPVFVAAYAKPRTPVVSLQEPEPEGDDYSAIFDASFEEALEGDIAESKTCKGLAEAGLGLGLML</sequence>
<dbReference type="Proteomes" id="UP000703269">
    <property type="component" value="Unassembled WGS sequence"/>
</dbReference>
<gene>
    <name evidence="3" type="ORF">PsYK624_086040</name>
</gene>
<evidence type="ECO:0000313" key="4">
    <source>
        <dbReference type="Proteomes" id="UP000703269"/>
    </source>
</evidence>
<organism evidence="3 4">
    <name type="scientific">Phanerochaete sordida</name>
    <dbReference type="NCBI Taxonomy" id="48140"/>
    <lineage>
        <taxon>Eukaryota</taxon>
        <taxon>Fungi</taxon>
        <taxon>Dikarya</taxon>
        <taxon>Basidiomycota</taxon>
        <taxon>Agaricomycotina</taxon>
        <taxon>Agaricomycetes</taxon>
        <taxon>Polyporales</taxon>
        <taxon>Phanerochaetaceae</taxon>
        <taxon>Phanerochaete</taxon>
    </lineage>
</organism>
<dbReference type="PROSITE" id="PS51257">
    <property type="entry name" value="PROKAR_LIPOPROTEIN"/>
    <property type="match status" value="1"/>
</dbReference>